<comment type="similarity">
    <text evidence="1">Belongs to the Mg-chelatase subunits D/I family. ComM subfamily.</text>
</comment>
<dbReference type="Pfam" id="PF13335">
    <property type="entry name" value="Mg_chelatase_C"/>
    <property type="match status" value="1"/>
</dbReference>
<evidence type="ECO:0000256" key="1">
    <source>
        <dbReference type="ARBA" id="ARBA00006354"/>
    </source>
</evidence>
<dbReference type="InterPro" id="IPR027417">
    <property type="entry name" value="P-loop_NTPase"/>
</dbReference>
<dbReference type="InterPro" id="IPR020568">
    <property type="entry name" value="Ribosomal_Su5_D2-typ_SF"/>
</dbReference>
<dbReference type="InterPro" id="IPR003593">
    <property type="entry name" value="AAA+_ATPase"/>
</dbReference>
<dbReference type="InterPro" id="IPR045006">
    <property type="entry name" value="CHLI-like"/>
</dbReference>
<sequence length="502" mass="51522">MTAIVRTVAYLGLEARGVEVQVQLIAGLPAFNVVGLGDKAVAESRERVRGAIAAMGLALPPKRIVVNLSPADLPKEGAHFDLPIALALLGAMGVVDVEALAEYLVVGELGLDGRIAPSPGVLLAALHAGAEELGLICPVAQGSEAAWAGSVEVLAAPDLLALINHFKGHGLLSAPVPGEVEPSGHGPDLRQVKGQEVAKRALEIAAAGGHNLLMVGPPGAGKSLMASCLPGILPPLDAAEALEVSMVQSVAGTLAGGRLTRNRPFRSPHHSASMAALTGGGLKVKPGEVSLAHLGVLFLDELPEFQRAVLDSLRQPLEAGVVSVARANAHVTFPARVQLVAAMNPCRCGHLGDASLACARAPKCAADYQAKVSGPLLDRIDLHVEVAAVSAADLVLPPPEEGSAEVAARVAAARAIQNARYAGQTPRTNAEADGTVLDAVATPDDAGRRLLAQAAEATRMSARGYTRVLRVARTIADLAGADDVGRVHVAEALSYRRRAPTA</sequence>
<dbReference type="InterPro" id="IPR025158">
    <property type="entry name" value="Mg_chelat-rel_C"/>
</dbReference>
<proteinExistence type="inferred from homology"/>
<dbReference type="AlphaFoldDB" id="A0A0D1MB23"/>
<dbReference type="InterPro" id="IPR000523">
    <property type="entry name" value="Mg_chelatse_chII-like_cat_dom"/>
</dbReference>
<dbReference type="EMBL" id="JXTP01000016">
    <property type="protein sequence ID" value="KIU29605.1"/>
    <property type="molecule type" value="Genomic_DNA"/>
</dbReference>
<dbReference type="Proteomes" id="UP000033203">
    <property type="component" value="Unassembled WGS sequence"/>
</dbReference>
<dbReference type="PANTHER" id="PTHR32039">
    <property type="entry name" value="MAGNESIUM-CHELATASE SUBUNIT CHLI"/>
    <property type="match status" value="1"/>
</dbReference>
<name>A0A0D1MB23_9SPHN</name>
<protein>
    <submittedName>
        <fullName evidence="3">ATPase AAA</fullName>
    </submittedName>
</protein>
<dbReference type="InterPro" id="IPR004482">
    <property type="entry name" value="Mg_chelat-rel"/>
</dbReference>
<dbReference type="SMART" id="SM00382">
    <property type="entry name" value="AAA"/>
    <property type="match status" value="1"/>
</dbReference>
<evidence type="ECO:0000313" key="4">
    <source>
        <dbReference type="Proteomes" id="UP000033203"/>
    </source>
</evidence>
<dbReference type="NCBIfam" id="TIGR00368">
    <property type="entry name" value="YifB family Mg chelatase-like AAA ATPase"/>
    <property type="match status" value="1"/>
</dbReference>
<accession>A0A0D1MB23</accession>
<dbReference type="PANTHER" id="PTHR32039:SF7">
    <property type="entry name" value="COMPETENCE PROTEIN COMM"/>
    <property type="match status" value="1"/>
</dbReference>
<dbReference type="InterPro" id="IPR014721">
    <property type="entry name" value="Ribsml_uS5_D2-typ_fold_subgr"/>
</dbReference>
<reference evidence="3 4" key="1">
    <citation type="submission" date="2015-01" db="EMBL/GenBank/DDBJ databases">
        <title>Genome of Sphingomonas taxi strain 30a.</title>
        <authorList>
            <person name="Eevers N."/>
            <person name="Van Hamme J."/>
            <person name="Bottos E."/>
            <person name="Weyens N."/>
            <person name="Vangronsveld J."/>
        </authorList>
    </citation>
    <scope>NUCLEOTIDE SEQUENCE [LARGE SCALE GENOMIC DNA]</scope>
    <source>
        <strain evidence="3 4">30a</strain>
    </source>
</reference>
<comment type="caution">
    <text evidence="3">The sequence shown here is derived from an EMBL/GenBank/DDBJ whole genome shotgun (WGS) entry which is preliminary data.</text>
</comment>
<dbReference type="GO" id="GO:0005524">
    <property type="term" value="F:ATP binding"/>
    <property type="evidence" value="ECO:0007669"/>
    <property type="project" value="InterPro"/>
</dbReference>
<dbReference type="PATRIC" id="fig|1549858.7.peg.820"/>
<dbReference type="SUPFAM" id="SSF52540">
    <property type="entry name" value="P-loop containing nucleoside triphosphate hydrolases"/>
    <property type="match status" value="1"/>
</dbReference>
<dbReference type="Pfam" id="PF13541">
    <property type="entry name" value="ChlI"/>
    <property type="match status" value="1"/>
</dbReference>
<organism evidence="3 4">
    <name type="scientific">Sphingomonas melonis</name>
    <dbReference type="NCBI Taxonomy" id="152682"/>
    <lineage>
        <taxon>Bacteria</taxon>
        <taxon>Pseudomonadati</taxon>
        <taxon>Pseudomonadota</taxon>
        <taxon>Alphaproteobacteria</taxon>
        <taxon>Sphingomonadales</taxon>
        <taxon>Sphingomonadaceae</taxon>
        <taxon>Sphingomonas</taxon>
    </lineage>
</organism>
<dbReference type="Gene3D" id="3.30.230.10">
    <property type="match status" value="1"/>
</dbReference>
<feature type="domain" description="AAA+ ATPase" evidence="2">
    <location>
        <begin position="208"/>
        <end position="390"/>
    </location>
</feature>
<dbReference type="SUPFAM" id="SSF54211">
    <property type="entry name" value="Ribosomal protein S5 domain 2-like"/>
    <property type="match status" value="1"/>
</dbReference>
<gene>
    <name evidence="3" type="ORF">SR41_03560</name>
</gene>
<evidence type="ECO:0000259" key="2">
    <source>
        <dbReference type="SMART" id="SM00382"/>
    </source>
</evidence>
<evidence type="ECO:0000313" key="3">
    <source>
        <dbReference type="EMBL" id="KIU29605.1"/>
    </source>
</evidence>
<dbReference type="Gene3D" id="3.40.50.300">
    <property type="entry name" value="P-loop containing nucleotide triphosphate hydrolases"/>
    <property type="match status" value="1"/>
</dbReference>
<dbReference type="Pfam" id="PF01078">
    <property type="entry name" value="Mg_chelatase"/>
    <property type="match status" value="1"/>
</dbReference>